<accession>A0A552UAB1</accession>
<comment type="caution">
    <text evidence="2">The sequence shown here is derived from an EMBL/GenBank/DDBJ whole genome shotgun (WGS) entry which is preliminary data.</text>
</comment>
<dbReference type="Proteomes" id="UP000317894">
    <property type="component" value="Unassembled WGS sequence"/>
</dbReference>
<dbReference type="GO" id="GO:0009279">
    <property type="term" value="C:cell outer membrane"/>
    <property type="evidence" value="ECO:0007669"/>
    <property type="project" value="InterPro"/>
</dbReference>
<feature type="region of interest" description="Disordered" evidence="1">
    <location>
        <begin position="1"/>
        <end position="38"/>
    </location>
</feature>
<sequence length="295" mass="32479">MADPLPPALPHGVGHDAEAGGRVGRQSRRHARGGARRARQPLMRALALALLVAAPAFAQPSDGPAVAPAPADKAVMDRQVDMGAMGHHERTYTYNRIELDYARDDGAGLLNWDAEGWVGGDRDKFWYKAEGERAGRKVEQAEFQALYSRNAYSFFDVQGGVRYDLEPDRRGYAVVGVQGLSPYLLETELHAFIGFEGDVSIRFKQSFDLLVTNRLIVSPMVETDLYLNDAADRRVASGFSRVETGAALRYEFSRKFAPYVAAVYDRKLGGTARLARADGDDPGGWTIRAGVRAWF</sequence>
<dbReference type="EMBL" id="VJWA01000002">
    <property type="protein sequence ID" value="TRW15157.1"/>
    <property type="molecule type" value="Genomic_DNA"/>
</dbReference>
<organism evidence="2 3">
    <name type="scientific">Glacieibacterium frigidum</name>
    <dbReference type="NCBI Taxonomy" id="2593303"/>
    <lineage>
        <taxon>Bacteria</taxon>
        <taxon>Pseudomonadati</taxon>
        <taxon>Pseudomonadota</taxon>
        <taxon>Alphaproteobacteria</taxon>
        <taxon>Sphingomonadales</taxon>
        <taxon>Sphingosinicellaceae</taxon>
        <taxon>Glacieibacterium</taxon>
    </lineage>
</organism>
<proteinExistence type="predicted"/>
<gene>
    <name evidence="2" type="ORF">FMM06_16075</name>
</gene>
<feature type="compositionally biased region" description="Basic residues" evidence="1">
    <location>
        <begin position="25"/>
        <end position="38"/>
    </location>
</feature>
<evidence type="ECO:0000313" key="3">
    <source>
        <dbReference type="Proteomes" id="UP000317894"/>
    </source>
</evidence>
<keyword evidence="3" id="KW-1185">Reference proteome</keyword>
<name>A0A552UAB1_9SPHN</name>
<evidence type="ECO:0000313" key="2">
    <source>
        <dbReference type="EMBL" id="TRW15157.1"/>
    </source>
</evidence>
<dbReference type="GO" id="GO:0005507">
    <property type="term" value="F:copper ion binding"/>
    <property type="evidence" value="ECO:0007669"/>
    <property type="project" value="InterPro"/>
</dbReference>
<dbReference type="OrthoDB" id="9778934at2"/>
<dbReference type="GO" id="GO:0006878">
    <property type="term" value="P:intracellular copper ion homeostasis"/>
    <property type="evidence" value="ECO:0007669"/>
    <property type="project" value="InterPro"/>
</dbReference>
<dbReference type="Pfam" id="PF05275">
    <property type="entry name" value="CopB"/>
    <property type="match status" value="1"/>
</dbReference>
<evidence type="ECO:0000256" key="1">
    <source>
        <dbReference type="SAM" id="MobiDB-lite"/>
    </source>
</evidence>
<dbReference type="AlphaFoldDB" id="A0A552UAB1"/>
<reference evidence="2 3" key="1">
    <citation type="submission" date="2019-07" db="EMBL/GenBank/DDBJ databases">
        <title>Novel species isolated from glacier.</title>
        <authorList>
            <person name="Liu Q."/>
            <person name="Xin Y.-H."/>
        </authorList>
    </citation>
    <scope>NUCLEOTIDE SEQUENCE [LARGE SCALE GENOMIC DNA]</scope>
    <source>
        <strain evidence="2 3">LB1R16</strain>
    </source>
</reference>
<dbReference type="InterPro" id="IPR007939">
    <property type="entry name" value="Cu-R_B_prcur"/>
</dbReference>
<protein>
    <submittedName>
        <fullName evidence="2">Copper resistance protein B</fullName>
    </submittedName>
</protein>